<accession>J0QYQ1</accession>
<dbReference type="SUPFAM" id="SSF101967">
    <property type="entry name" value="Adhesin YadA, collagen-binding domain"/>
    <property type="match status" value="1"/>
</dbReference>
<dbReference type="eggNOG" id="COG5295">
    <property type="taxonomic scope" value="Bacteria"/>
</dbReference>
<comment type="caution">
    <text evidence="2">The sequence shown here is derived from an EMBL/GenBank/DDBJ whole genome shotgun (WGS) entry which is preliminary data.</text>
</comment>
<proteinExistence type="predicted"/>
<organism evidence="2 3">
    <name type="scientific">Bartonella melophagi K-2C</name>
    <dbReference type="NCBI Taxonomy" id="1094557"/>
    <lineage>
        <taxon>Bacteria</taxon>
        <taxon>Pseudomonadati</taxon>
        <taxon>Pseudomonadota</taxon>
        <taxon>Alphaproteobacteria</taxon>
        <taxon>Hyphomicrobiales</taxon>
        <taxon>Bartonellaceae</taxon>
        <taxon>Bartonella</taxon>
    </lineage>
</organism>
<reference evidence="2 3" key="1">
    <citation type="submission" date="2012-03" db="EMBL/GenBank/DDBJ databases">
        <title>The Genome Sequence of Bartonella melophagi K-2C.</title>
        <authorList>
            <consortium name="The Broad Institute Genome Sequencing Platform"/>
            <consortium name="The Broad Institute Genome Sequencing Center for Infectious Disease"/>
            <person name="Feldgarden M."/>
            <person name="Kirby J."/>
            <person name="Kosoy M."/>
            <person name="Birtles R."/>
            <person name="Probert W.S."/>
            <person name="Chiaraviglio L."/>
            <person name="Young S.K."/>
            <person name="Zeng Q."/>
            <person name="Gargeya S."/>
            <person name="Fitzgerald M."/>
            <person name="Haas B."/>
            <person name="Abouelleil A."/>
            <person name="Alvarado L."/>
            <person name="Arachchi H.M."/>
            <person name="Berlin A."/>
            <person name="Chapman S.B."/>
            <person name="Gearin G."/>
            <person name="Goldberg J."/>
            <person name="Griggs A."/>
            <person name="Gujja S."/>
            <person name="Hansen M."/>
            <person name="Heiman D."/>
            <person name="Howarth C."/>
            <person name="Larimer J."/>
            <person name="Lui A."/>
            <person name="MacDonald P.J.P."/>
            <person name="McCowen C."/>
            <person name="Montmayeur A."/>
            <person name="Murphy C."/>
            <person name="Neiman D."/>
            <person name="Pearson M."/>
            <person name="Priest M."/>
            <person name="Roberts A."/>
            <person name="Saif S."/>
            <person name="Shea T."/>
            <person name="Sisk P."/>
            <person name="Stolte C."/>
            <person name="Sykes S."/>
            <person name="Wortman J."/>
            <person name="Nusbaum C."/>
            <person name="Birren B."/>
        </authorList>
    </citation>
    <scope>NUCLEOTIDE SEQUENCE [LARGE SCALE GENOMIC DNA]</scope>
    <source>
        <strain evidence="2 3">K-2C</strain>
    </source>
</reference>
<evidence type="ECO:0000313" key="2">
    <source>
        <dbReference type="EMBL" id="EJF88329.1"/>
    </source>
</evidence>
<dbReference type="InterPro" id="IPR008635">
    <property type="entry name" value="Coiled_stalk_dom"/>
</dbReference>
<feature type="domain" description="Trimeric autotransporter adhesin YadA-like stalk" evidence="1">
    <location>
        <begin position="445"/>
        <end position="473"/>
    </location>
</feature>
<keyword evidence="3" id="KW-1185">Reference proteome</keyword>
<protein>
    <recommendedName>
        <fullName evidence="1">Trimeric autotransporter adhesin YadA-like stalk domain-containing protein</fullName>
    </recommendedName>
</protein>
<evidence type="ECO:0000259" key="1">
    <source>
        <dbReference type="Pfam" id="PF05662"/>
    </source>
</evidence>
<dbReference type="HOGENOM" id="CLU_571788_0_0_5"/>
<dbReference type="GO" id="GO:0019867">
    <property type="term" value="C:outer membrane"/>
    <property type="evidence" value="ECO:0007669"/>
    <property type="project" value="InterPro"/>
</dbReference>
<dbReference type="AlphaFoldDB" id="J0QYQ1"/>
<dbReference type="Gene3D" id="1.20.5.170">
    <property type="match status" value="1"/>
</dbReference>
<evidence type="ECO:0000313" key="3">
    <source>
        <dbReference type="Proteomes" id="UP000009017"/>
    </source>
</evidence>
<dbReference type="EMBL" id="AIMA01000028">
    <property type="protein sequence ID" value="EJF88329.1"/>
    <property type="molecule type" value="Genomic_DNA"/>
</dbReference>
<name>J0QYQ1_9HYPH</name>
<feature type="domain" description="Trimeric autotransporter adhesin YadA-like stalk" evidence="1">
    <location>
        <begin position="317"/>
        <end position="340"/>
    </location>
</feature>
<dbReference type="InterPro" id="IPR011049">
    <property type="entry name" value="Serralysin-like_metalloprot_C"/>
</dbReference>
<sequence length="478" mass="51697">MFVIATQKLPTNNMAPNCDFFMSKYVFIFFERFVMKKVHITPKNKGFNDQRSLSEVPLVRVVSLGAVMAALLSSVSPVFASHFSSAGSTVQSVNAGVASAKAGRADHGRDRVANGDRSCGVDQIVSRSSSRLDKKISAEDKNQLSDGYGDYAFESSCGSDVSVNALTSAGTRSLINADVTAKDWFLEENNPVNWSVNTVPVNVTDTGVVSIDPRIPLLNSPVSHVPKEFVCATDAVLKPRGSVCLGPNNYVNPDDWWAVKEALIIGSFTKMEGSRADEFRYGYDPVRNRMAMEDKGAWKGSLVEVAIGDLSSGATRQITGVAAGRFDTDLINVAQLKEFQRWRWEDSMWTASVPANFSVNHVTTSLGVGIGRALHLVGEEGFNVSANSLQTEEGAEVYVNVKLDHIVKKGGQIGIRDTEITLANSVFNIGDKGIKNIKSVALSEDSTEAVTGAQLYGVKQNAKSLNEQIRSVGIKLTK</sequence>
<dbReference type="Gene3D" id="2.150.10.10">
    <property type="entry name" value="Serralysin-like metalloprotease, C-terminal"/>
    <property type="match status" value="1"/>
</dbReference>
<feature type="non-terminal residue" evidence="2">
    <location>
        <position position="478"/>
    </location>
</feature>
<dbReference type="Pfam" id="PF05662">
    <property type="entry name" value="YadA_stalk"/>
    <property type="match status" value="2"/>
</dbReference>
<dbReference type="Proteomes" id="UP000009017">
    <property type="component" value="Unassembled WGS sequence"/>
</dbReference>
<gene>
    <name evidence="2" type="ORF">ME3_01126</name>
</gene>